<comment type="caution">
    <text evidence="3">The sequence shown here is derived from an EMBL/GenBank/DDBJ whole genome shotgun (WGS) entry which is preliminary data.</text>
</comment>
<dbReference type="InterPro" id="IPR030895">
    <property type="entry name" value="T5SS_PEPC_rpt"/>
</dbReference>
<accession>A0A2P7AZT9</accession>
<evidence type="ECO:0000259" key="2">
    <source>
        <dbReference type="PROSITE" id="PS51208"/>
    </source>
</evidence>
<gene>
    <name evidence="3" type="ORF">CU100_02840</name>
</gene>
<reference evidence="4" key="1">
    <citation type="submission" date="2017-11" db="EMBL/GenBank/DDBJ databases">
        <authorList>
            <person name="Kuznetsova I."/>
            <person name="Sazanova A."/>
            <person name="Chirak E."/>
            <person name="Safronova V."/>
            <person name="Willems A."/>
        </authorList>
    </citation>
    <scope>NUCLEOTIDE SEQUENCE [LARGE SCALE GENOMIC DNA]</scope>
    <source>
        <strain evidence="4">PEPV15</strain>
    </source>
</reference>
<dbReference type="PROSITE" id="PS51208">
    <property type="entry name" value="AUTOTRANSPORTER"/>
    <property type="match status" value="1"/>
</dbReference>
<dbReference type="OrthoDB" id="9804931at2"/>
<dbReference type="AlphaFoldDB" id="A0A2P7AZT9"/>
<dbReference type="Proteomes" id="UP000241158">
    <property type="component" value="Unassembled WGS sequence"/>
</dbReference>
<organism evidence="3 4">
    <name type="scientific">Phyllobacterium endophyticum</name>
    <dbReference type="NCBI Taxonomy" id="1149773"/>
    <lineage>
        <taxon>Bacteria</taxon>
        <taxon>Pseudomonadati</taxon>
        <taxon>Pseudomonadota</taxon>
        <taxon>Alphaproteobacteria</taxon>
        <taxon>Hyphomicrobiales</taxon>
        <taxon>Phyllobacteriaceae</taxon>
        <taxon>Phyllobacterium</taxon>
    </lineage>
</organism>
<feature type="signal peptide" evidence="1">
    <location>
        <begin position="1"/>
        <end position="41"/>
    </location>
</feature>
<dbReference type="NCBIfam" id="TIGR01414">
    <property type="entry name" value="autotrans_barl"/>
    <property type="match status" value="1"/>
</dbReference>
<evidence type="ECO:0000313" key="4">
    <source>
        <dbReference type="Proteomes" id="UP000241158"/>
    </source>
</evidence>
<dbReference type="InterPro" id="IPR005546">
    <property type="entry name" value="Autotransporte_beta"/>
</dbReference>
<name>A0A2P7AZT9_9HYPH</name>
<keyword evidence="1" id="KW-0732">Signal</keyword>
<feature type="chain" id="PRO_5015137360" description="Autotransporter domain-containing protein" evidence="1">
    <location>
        <begin position="42"/>
        <end position="1042"/>
    </location>
</feature>
<sequence length="1042" mass="105840">MRMMNKSDRLSLPATSPRLLRSRLLLLSLSSVAIIPSQGLAQTVIDGGLTRTVIAPETWELTDSLIIGNATSGDLVIEAGGKLKGIGAVLGKQSGSTGTVFVTGPGSEWHAGTTLGIGDSGNGKLTIADGGKVVLTSQTVIGATIGGSGELLISGQGANLTTGGTEGFTIGHSGKGVLTVEQKGTLNSNSANIGGFDGSNGTATVRDAGSLWTVDGSLAVGGDGSGELTIAEGGAVRIGTTTFIGAVNNTDTPGRLHKLVVTDKGSSLSSRRLIIGTKTLGELSIMNGATLTTTGSGTAPNMESLLGRTSGGIAGSANVTIDGAGSKWTAGGTVVVGETDSANIKLSRGGEFSNALAVLGRNANSSGTVTVTGNSKWDTTGALTIGQAGFGVFNADTDGAITSGSGILARDAGSAGVLTLKDRANWTVADAMTIGQDGDATLNIYNDARLSSATTAIATNAGSKGVLNINGAQSGFVTNSITFGAGDGTVNFNGDRQINAAIAGKGKLNLNSGTLVLASDSGGFTGTTTVSNKSILRVNNTLGGALHVLGGGFLGGVGTVGTTRLDAGSILAPGNSVGTIHVNGDLLLASGTTYQVELNSTASDLTQITGTATLTGARVQVVAVEGQPDPAGYTILTAAGGLNGTTFQDVSTELAFYKPELLYPNGTDVRLVVKRNDLKPPIIDPHGGGGSELDKKIKALETETAPRTVEQLPGRIHPALAGVLLEDSRFVRDAIGNRLRTASDDRVSTGLPVLAFGEDVKELPADVVNRFGLWSEGFGSWADIKSDGGFSDAARSLAGFMIGGDAVIGEYGRAGIVAGYSKTDLKQLGLAAEASVDSYNLGLYGGAEYGRINFRSGAAYSWHNIEVYRQVRFMDRLERLGSDYDAGTAQVFGEIGYKAGIGAVALEPFANLAYARIHTDPFAENAALAGLASNGADNDLTVSTLGLHISGALPTTSLNASFRGTIGWRHTYADAVPSYRVNYTGLGLIGIDGLRVGRDAVVIDAGIAFALGKNTTLDLSYDGLFAEGLSDNAAKAALSVRF</sequence>
<dbReference type="InterPro" id="IPR006315">
    <property type="entry name" value="OM_autotransptr_brl_dom"/>
</dbReference>
<dbReference type="SMART" id="SM00869">
    <property type="entry name" value="Autotransporter"/>
    <property type="match status" value="1"/>
</dbReference>
<keyword evidence="4" id="KW-1185">Reference proteome</keyword>
<dbReference type="SUPFAM" id="SSF103515">
    <property type="entry name" value="Autotransporter"/>
    <property type="match status" value="1"/>
</dbReference>
<dbReference type="Pfam" id="PF03797">
    <property type="entry name" value="Autotransporter"/>
    <property type="match status" value="1"/>
</dbReference>
<evidence type="ECO:0000313" key="3">
    <source>
        <dbReference type="EMBL" id="PSH59720.1"/>
    </source>
</evidence>
<proteinExistence type="predicted"/>
<dbReference type="NCBIfam" id="TIGR04393">
    <property type="entry name" value="rpt_T5SS_PEPC"/>
    <property type="match status" value="5"/>
</dbReference>
<dbReference type="Gene3D" id="2.40.128.130">
    <property type="entry name" value="Autotransporter beta-domain"/>
    <property type="match status" value="1"/>
</dbReference>
<evidence type="ECO:0000256" key="1">
    <source>
        <dbReference type="SAM" id="SignalP"/>
    </source>
</evidence>
<dbReference type="EMBL" id="PGGN01000001">
    <property type="protein sequence ID" value="PSH59720.1"/>
    <property type="molecule type" value="Genomic_DNA"/>
</dbReference>
<dbReference type="GO" id="GO:0019867">
    <property type="term" value="C:outer membrane"/>
    <property type="evidence" value="ECO:0007669"/>
    <property type="project" value="InterPro"/>
</dbReference>
<dbReference type="SUPFAM" id="SSF51126">
    <property type="entry name" value="Pectin lyase-like"/>
    <property type="match status" value="1"/>
</dbReference>
<dbReference type="InterPro" id="IPR036709">
    <property type="entry name" value="Autotransporte_beta_dom_sf"/>
</dbReference>
<feature type="domain" description="Autotransporter" evidence="2">
    <location>
        <begin position="766"/>
        <end position="1042"/>
    </location>
</feature>
<dbReference type="InterPro" id="IPR011050">
    <property type="entry name" value="Pectin_lyase_fold/virulence"/>
</dbReference>
<protein>
    <recommendedName>
        <fullName evidence="2">Autotransporter domain-containing protein</fullName>
    </recommendedName>
</protein>